<proteinExistence type="inferred from homology"/>
<feature type="domain" description="HTH lysR-type" evidence="5">
    <location>
        <begin position="1"/>
        <end position="59"/>
    </location>
</feature>
<dbReference type="Pfam" id="PF00126">
    <property type="entry name" value="HTH_1"/>
    <property type="match status" value="1"/>
</dbReference>
<reference evidence="6 7" key="1">
    <citation type="submission" date="2023-07" db="EMBL/GenBank/DDBJ databases">
        <title>Sorghum-associated microbial communities from plants grown in Nebraska, USA.</title>
        <authorList>
            <person name="Schachtman D."/>
        </authorList>
    </citation>
    <scope>NUCLEOTIDE SEQUENCE [LARGE SCALE GENOMIC DNA]</scope>
    <source>
        <strain evidence="6 7">BE240</strain>
    </source>
</reference>
<protein>
    <submittedName>
        <fullName evidence="6">DNA-binding transcriptional LysR family regulator</fullName>
    </submittedName>
</protein>
<dbReference type="SUPFAM" id="SSF46785">
    <property type="entry name" value="Winged helix' DNA-binding domain"/>
    <property type="match status" value="1"/>
</dbReference>
<sequence length="305" mass="33786">MDRLLSMRVFSRVVEEGGFASAARAMDLSPAAVTRLVSDLEAHLGARLLQRTTRRIALTETGQNYLARVRGILNEIEEAETEAGVDMQEVQGTLRILATPVLASYYLAPVIAGWRERFPRAPIELDIDPFPHGHVDEHDITFLVIEEGVDLGIVARPMLTTEWVVCAAPKYLERFGKPEVPGDLKDHDYLRFPWQQASGPASRALQLRSLRTGECVAVPMPVGLQSSSFDVLYRATLDGAGIAVLSQALIARHLERGTLVRLLPDWIFGRYMICAALPSRRQVPARVRAFLDFLKGGRKVHAPGT</sequence>
<evidence type="ECO:0000259" key="5">
    <source>
        <dbReference type="PROSITE" id="PS50931"/>
    </source>
</evidence>
<dbReference type="PANTHER" id="PTHR30537:SF5">
    <property type="entry name" value="HTH-TYPE TRANSCRIPTIONAL ACTIVATOR TTDR-RELATED"/>
    <property type="match status" value="1"/>
</dbReference>
<comment type="similarity">
    <text evidence="1">Belongs to the LysR transcriptional regulatory family.</text>
</comment>
<comment type="caution">
    <text evidence="6">The sequence shown here is derived from an EMBL/GenBank/DDBJ whole genome shotgun (WGS) entry which is preliminary data.</text>
</comment>
<evidence type="ECO:0000313" key="6">
    <source>
        <dbReference type="EMBL" id="MDR7097421.1"/>
    </source>
</evidence>
<dbReference type="InterPro" id="IPR036388">
    <property type="entry name" value="WH-like_DNA-bd_sf"/>
</dbReference>
<dbReference type="SUPFAM" id="SSF53850">
    <property type="entry name" value="Periplasmic binding protein-like II"/>
    <property type="match status" value="1"/>
</dbReference>
<keyword evidence="4" id="KW-0804">Transcription</keyword>
<evidence type="ECO:0000256" key="3">
    <source>
        <dbReference type="ARBA" id="ARBA00023125"/>
    </source>
</evidence>
<keyword evidence="2" id="KW-0805">Transcription regulation</keyword>
<dbReference type="CDD" id="cd08422">
    <property type="entry name" value="PBP2_CrgA_like"/>
    <property type="match status" value="1"/>
</dbReference>
<dbReference type="PROSITE" id="PS50931">
    <property type="entry name" value="HTH_LYSR"/>
    <property type="match status" value="1"/>
</dbReference>
<dbReference type="InterPro" id="IPR000847">
    <property type="entry name" value="LysR_HTH_N"/>
</dbReference>
<dbReference type="Gene3D" id="1.10.10.10">
    <property type="entry name" value="Winged helix-like DNA-binding domain superfamily/Winged helix DNA-binding domain"/>
    <property type="match status" value="1"/>
</dbReference>
<dbReference type="InterPro" id="IPR058163">
    <property type="entry name" value="LysR-type_TF_proteobact-type"/>
</dbReference>
<organism evidence="6 7">
    <name type="scientific">Hydrogenophaga laconesensis</name>
    <dbReference type="NCBI Taxonomy" id="1805971"/>
    <lineage>
        <taxon>Bacteria</taxon>
        <taxon>Pseudomonadati</taxon>
        <taxon>Pseudomonadota</taxon>
        <taxon>Betaproteobacteria</taxon>
        <taxon>Burkholderiales</taxon>
        <taxon>Comamonadaceae</taxon>
        <taxon>Hydrogenophaga</taxon>
    </lineage>
</organism>
<dbReference type="GO" id="GO:0003677">
    <property type="term" value="F:DNA binding"/>
    <property type="evidence" value="ECO:0007669"/>
    <property type="project" value="UniProtKB-KW"/>
</dbReference>
<evidence type="ECO:0000256" key="4">
    <source>
        <dbReference type="ARBA" id="ARBA00023163"/>
    </source>
</evidence>
<dbReference type="Gene3D" id="3.40.190.290">
    <property type="match status" value="1"/>
</dbReference>
<dbReference type="EMBL" id="JAVDWE010000025">
    <property type="protein sequence ID" value="MDR7097421.1"/>
    <property type="molecule type" value="Genomic_DNA"/>
</dbReference>
<dbReference type="InterPro" id="IPR005119">
    <property type="entry name" value="LysR_subst-bd"/>
</dbReference>
<gene>
    <name evidence="6" type="ORF">J2X09_005196</name>
</gene>
<dbReference type="Pfam" id="PF03466">
    <property type="entry name" value="LysR_substrate"/>
    <property type="match status" value="1"/>
</dbReference>
<keyword evidence="3 6" id="KW-0238">DNA-binding</keyword>
<evidence type="ECO:0000256" key="1">
    <source>
        <dbReference type="ARBA" id="ARBA00009437"/>
    </source>
</evidence>
<dbReference type="InterPro" id="IPR036390">
    <property type="entry name" value="WH_DNA-bd_sf"/>
</dbReference>
<evidence type="ECO:0000313" key="7">
    <source>
        <dbReference type="Proteomes" id="UP001265550"/>
    </source>
</evidence>
<evidence type="ECO:0000256" key="2">
    <source>
        <dbReference type="ARBA" id="ARBA00023015"/>
    </source>
</evidence>
<name>A0ABU1VIV9_9BURK</name>
<dbReference type="PANTHER" id="PTHR30537">
    <property type="entry name" value="HTH-TYPE TRANSCRIPTIONAL REGULATOR"/>
    <property type="match status" value="1"/>
</dbReference>
<accession>A0ABU1VIV9</accession>
<keyword evidence="7" id="KW-1185">Reference proteome</keyword>
<dbReference type="Proteomes" id="UP001265550">
    <property type="component" value="Unassembled WGS sequence"/>
</dbReference>
<dbReference type="RefSeq" id="WP_204735798.1">
    <property type="nucleotide sequence ID" value="NZ_JAVDWE010000025.1"/>
</dbReference>